<dbReference type="EMBL" id="JANDHW010000004">
    <property type="protein sequence ID" value="MCP9611639.1"/>
    <property type="molecule type" value="Genomic_DNA"/>
</dbReference>
<reference evidence="2 3" key="1">
    <citation type="submission" date="2022-07" db="EMBL/GenBank/DDBJ databases">
        <title>Fecal culturing of patients with breast cancer.</title>
        <authorList>
            <person name="Teng N.M.Y."/>
            <person name="Kiu R."/>
            <person name="Evans R."/>
            <person name="Baker D.J."/>
            <person name="Zenner C."/>
            <person name="Robinson S.D."/>
            <person name="Hall L.J."/>
        </authorList>
    </citation>
    <scope>NUCLEOTIDE SEQUENCE [LARGE SCALE GENOMIC DNA]</scope>
    <source>
        <strain evidence="2 3">LH1063</strain>
    </source>
</reference>
<accession>A0ABT1MH01</accession>
<evidence type="ECO:0000313" key="3">
    <source>
        <dbReference type="Proteomes" id="UP001205603"/>
    </source>
</evidence>
<protein>
    <submittedName>
        <fullName evidence="2">GNAT family N-acetyltransferase</fullName>
    </submittedName>
</protein>
<organism evidence="2 3">
    <name type="scientific">Coprobacter tertius</name>
    <dbReference type="NCBI Taxonomy" id="2944915"/>
    <lineage>
        <taxon>Bacteria</taxon>
        <taxon>Pseudomonadati</taxon>
        <taxon>Bacteroidota</taxon>
        <taxon>Bacteroidia</taxon>
        <taxon>Bacteroidales</taxon>
        <taxon>Barnesiellaceae</taxon>
        <taxon>Coprobacter</taxon>
    </lineage>
</organism>
<evidence type="ECO:0000313" key="2">
    <source>
        <dbReference type="EMBL" id="MCP9611639.1"/>
    </source>
</evidence>
<comment type="caution">
    <text evidence="2">The sequence shown here is derived from an EMBL/GenBank/DDBJ whole genome shotgun (WGS) entry which is preliminary data.</text>
</comment>
<dbReference type="Gene3D" id="3.40.630.30">
    <property type="match status" value="1"/>
</dbReference>
<dbReference type="CDD" id="cd04301">
    <property type="entry name" value="NAT_SF"/>
    <property type="match status" value="1"/>
</dbReference>
<dbReference type="InterPro" id="IPR000182">
    <property type="entry name" value="GNAT_dom"/>
</dbReference>
<dbReference type="InterPro" id="IPR016181">
    <property type="entry name" value="Acyl_CoA_acyltransferase"/>
</dbReference>
<proteinExistence type="predicted"/>
<name>A0ABT1MH01_9BACT</name>
<keyword evidence="3" id="KW-1185">Reference proteome</keyword>
<sequence>MIRLVPVANNDDKVMSYIRQIYDESFPIDERRDFNEVKVLLKSRAEFVLYLIESDGKEVGFISSWEFPDFIYVEHFAIDPSCRGGGYGAETLQCFLSDVTKPVVLEVERPEDDFSRRRIAFYERVGFKLWGEIAYIQPPYDTTRKPLDLLLMTFGDIDLSSTFKLVNTTLHREVYGVKE</sequence>
<dbReference type="Proteomes" id="UP001205603">
    <property type="component" value="Unassembled WGS sequence"/>
</dbReference>
<evidence type="ECO:0000259" key="1">
    <source>
        <dbReference type="PROSITE" id="PS51186"/>
    </source>
</evidence>
<dbReference type="RefSeq" id="WP_255026526.1">
    <property type="nucleotide sequence ID" value="NZ_JANDHW010000004.1"/>
</dbReference>
<dbReference type="Pfam" id="PF00583">
    <property type="entry name" value="Acetyltransf_1"/>
    <property type="match status" value="1"/>
</dbReference>
<dbReference type="PROSITE" id="PS51186">
    <property type="entry name" value="GNAT"/>
    <property type="match status" value="1"/>
</dbReference>
<gene>
    <name evidence="2" type="ORF">NMU02_05990</name>
</gene>
<dbReference type="SUPFAM" id="SSF55729">
    <property type="entry name" value="Acyl-CoA N-acyltransferases (Nat)"/>
    <property type="match status" value="1"/>
</dbReference>
<feature type="domain" description="N-acetyltransferase" evidence="1">
    <location>
        <begin position="1"/>
        <end position="148"/>
    </location>
</feature>